<dbReference type="Pfam" id="PF07759">
    <property type="entry name" value="DUF1615"/>
    <property type="match status" value="1"/>
</dbReference>
<dbReference type="AlphaFoldDB" id="A0A8B6X181"/>
<name>A0A8B6X181_9BURK</name>
<reference evidence="2" key="1">
    <citation type="submission" date="2025-08" db="UniProtKB">
        <authorList>
            <consortium name="RefSeq"/>
        </authorList>
    </citation>
    <scope>IDENTIFICATION</scope>
</reference>
<dbReference type="OrthoDB" id="596976at2"/>
<dbReference type="RefSeq" id="WP_028310143.1">
    <property type="nucleotide sequence ID" value="NZ_AXWS01000007.1"/>
</dbReference>
<keyword evidence="1" id="KW-1185">Reference proteome</keyword>
<dbReference type="Proteomes" id="UP000675920">
    <property type="component" value="Unplaced"/>
</dbReference>
<protein>
    <submittedName>
        <fullName evidence="2">DUF1615 domain-containing protein</fullName>
    </submittedName>
</protein>
<proteinExistence type="predicted"/>
<dbReference type="InterPro" id="IPR011673">
    <property type="entry name" value="DUF1615"/>
</dbReference>
<evidence type="ECO:0000313" key="2">
    <source>
        <dbReference type="RefSeq" id="WP_028310143.1"/>
    </source>
</evidence>
<dbReference type="PROSITE" id="PS51257">
    <property type="entry name" value="PROKAR_LIPOPROTEIN"/>
    <property type="match status" value="1"/>
</dbReference>
<sequence length="365" mass="39324">MKWLAIASVVLLAACAGPVREPAPELTAAQARALAARAIPPGVADGDGWAADMHAAFTVLGIAPTPSNLCAAVAVIGQESGFQVDPPVPGLADIAWREIDLRAARAGLPAIVVRTALRIPSPDGRSYAERIDAAKTEQDLSRAFDDMVGSLPLGRRLFGGWNPVRTGGPMQVGIAFAEAQAREHEYPYPVARSLRDEVFTRRGGLYFGIAHLLDYPADYDAPIYRFADYNAGRHASRNAAFQNAVSVASGIPLDLDGDLIAHDGDASRPPGATELAVRSLAARLDLDAGDIRRALEQGDSADFARTDLYRRVFALADRSAGRRLPRAMLPVIALKSPKIRRPLTTEWFARRVDERHRRCLARLAG</sequence>
<accession>A0A8B6X181</accession>
<organism evidence="1 2">
    <name type="scientific">Derxia gummosa DSM 723</name>
    <dbReference type="NCBI Taxonomy" id="1121388"/>
    <lineage>
        <taxon>Bacteria</taxon>
        <taxon>Pseudomonadati</taxon>
        <taxon>Pseudomonadota</taxon>
        <taxon>Betaproteobacteria</taxon>
        <taxon>Burkholderiales</taxon>
        <taxon>Alcaligenaceae</taxon>
        <taxon>Derxia</taxon>
    </lineage>
</organism>
<evidence type="ECO:0000313" key="1">
    <source>
        <dbReference type="Proteomes" id="UP000675920"/>
    </source>
</evidence>